<reference evidence="2" key="1">
    <citation type="journal article" date="2021" name="Genome Biol. Evol.">
        <title>A High-Quality Reference Genome for a Parasitic Bivalve with Doubly Uniparental Inheritance (Bivalvia: Unionida).</title>
        <authorList>
            <person name="Smith C.H."/>
        </authorList>
    </citation>
    <scope>NUCLEOTIDE SEQUENCE</scope>
    <source>
        <strain evidence="2">CHS0354</strain>
    </source>
</reference>
<organism evidence="2 3">
    <name type="scientific">Potamilus streckersoni</name>
    <dbReference type="NCBI Taxonomy" id="2493646"/>
    <lineage>
        <taxon>Eukaryota</taxon>
        <taxon>Metazoa</taxon>
        <taxon>Spiralia</taxon>
        <taxon>Lophotrochozoa</taxon>
        <taxon>Mollusca</taxon>
        <taxon>Bivalvia</taxon>
        <taxon>Autobranchia</taxon>
        <taxon>Heteroconchia</taxon>
        <taxon>Palaeoheterodonta</taxon>
        <taxon>Unionida</taxon>
        <taxon>Unionoidea</taxon>
        <taxon>Unionidae</taxon>
        <taxon>Ambleminae</taxon>
        <taxon>Lampsilini</taxon>
        <taxon>Potamilus</taxon>
    </lineage>
</organism>
<evidence type="ECO:0000259" key="1">
    <source>
        <dbReference type="Pfam" id="PF13383"/>
    </source>
</evidence>
<dbReference type="PANTHER" id="PTHR32026">
    <property type="entry name" value="METHYLTRANSFERASE-LIKE PROTEIN 24"/>
    <property type="match status" value="1"/>
</dbReference>
<dbReference type="EMBL" id="JAEAOA010001449">
    <property type="protein sequence ID" value="KAK3599059.1"/>
    <property type="molecule type" value="Genomic_DNA"/>
</dbReference>
<dbReference type="Pfam" id="PF13383">
    <property type="entry name" value="Methyltransf_22"/>
    <property type="match status" value="1"/>
</dbReference>
<evidence type="ECO:0000313" key="3">
    <source>
        <dbReference type="Proteomes" id="UP001195483"/>
    </source>
</evidence>
<dbReference type="AlphaFoldDB" id="A0AAE0SWK2"/>
<reference evidence="2" key="3">
    <citation type="submission" date="2023-05" db="EMBL/GenBank/DDBJ databases">
        <authorList>
            <person name="Smith C.H."/>
        </authorList>
    </citation>
    <scope>NUCLEOTIDE SEQUENCE</scope>
    <source>
        <strain evidence="2">CHS0354</strain>
        <tissue evidence="2">Mantle</tissue>
    </source>
</reference>
<protein>
    <recommendedName>
        <fullName evidence="1">Methyltransferase domain-containing protein</fullName>
    </recommendedName>
</protein>
<dbReference type="Proteomes" id="UP001195483">
    <property type="component" value="Unassembled WGS sequence"/>
</dbReference>
<accession>A0AAE0SWK2</accession>
<dbReference type="InterPro" id="IPR025714">
    <property type="entry name" value="Methyltranfer_dom"/>
</dbReference>
<reference evidence="2" key="2">
    <citation type="journal article" date="2021" name="Genome Biol. Evol.">
        <title>Developing a high-quality reference genome for a parasitic bivalve with doubly uniparental inheritance (Bivalvia: Unionida).</title>
        <authorList>
            <person name="Smith C.H."/>
        </authorList>
    </citation>
    <scope>NUCLEOTIDE SEQUENCE</scope>
    <source>
        <strain evidence="2">CHS0354</strain>
        <tissue evidence="2">Mantle</tissue>
    </source>
</reference>
<dbReference type="PANTHER" id="PTHR32026:SF10">
    <property type="entry name" value="METHYLTRANSFERASE-LIKE PROTEIN 24-RELATED"/>
    <property type="match status" value="1"/>
</dbReference>
<dbReference type="InterPro" id="IPR026913">
    <property type="entry name" value="METTL24"/>
</dbReference>
<feature type="domain" description="Methyltransferase" evidence="1">
    <location>
        <begin position="82"/>
        <end position="266"/>
    </location>
</feature>
<proteinExistence type="predicted"/>
<name>A0AAE0SWK2_9BIVA</name>
<evidence type="ECO:0000313" key="2">
    <source>
        <dbReference type="EMBL" id="KAK3599059.1"/>
    </source>
</evidence>
<sequence>MRTVFKTFRILFLSAGLLFIVCALIFSYGTNNWYFLFTWKAIERIKWKPQNVIPWGRDDFPVKIPDAAHITELSNPEAEELYYSYIQSLQVLCQRIIRVGSFLDGGKEMCIDQPYKPKRPCLVYSFGINWLWDFDEDIVTMFGCEVFAFDPGMSNETDYFIKGPNITFYKIGLWDRHIVNEQGWHVMTLKQIRKKLGHENRIIDVLKIDIEWAEWTVLPEMITSGELRTVKQILIEFHNDDNKQTLLVFRMMYDARFRIFMRERNTLGCRYKVPWSIRERPDCIEMSFIHI</sequence>
<gene>
    <name evidence="2" type="ORF">CHS0354_024386</name>
</gene>
<keyword evidence="3" id="KW-1185">Reference proteome</keyword>
<comment type="caution">
    <text evidence="2">The sequence shown here is derived from an EMBL/GenBank/DDBJ whole genome shotgun (WGS) entry which is preliminary data.</text>
</comment>